<reference evidence="1" key="1">
    <citation type="submission" date="2021-01" db="EMBL/GenBank/DDBJ databases">
        <title>Whole genome shotgun sequence of Virgisporangium aurantiacum NBRC 16421.</title>
        <authorList>
            <person name="Komaki H."/>
            <person name="Tamura T."/>
        </authorList>
    </citation>
    <scope>NUCLEOTIDE SEQUENCE</scope>
    <source>
        <strain evidence="1">NBRC 16421</strain>
    </source>
</reference>
<comment type="caution">
    <text evidence="1">The sequence shown here is derived from an EMBL/GenBank/DDBJ whole genome shotgun (WGS) entry which is preliminary data.</text>
</comment>
<gene>
    <name evidence="1" type="ORF">Vau01_119830</name>
</gene>
<proteinExistence type="predicted"/>
<name>A0A8J4EA72_9ACTN</name>
<dbReference type="PANTHER" id="PTHR32011">
    <property type="entry name" value="OS08G0472400 PROTEIN"/>
    <property type="match status" value="1"/>
</dbReference>
<evidence type="ECO:0008006" key="3">
    <source>
        <dbReference type="Google" id="ProtNLM"/>
    </source>
</evidence>
<evidence type="ECO:0000313" key="2">
    <source>
        <dbReference type="Proteomes" id="UP000612585"/>
    </source>
</evidence>
<evidence type="ECO:0000313" key="1">
    <source>
        <dbReference type="EMBL" id="GIJ64467.1"/>
    </source>
</evidence>
<sequence length="225" mass="25345">MVVELDGVALGVAAARRLAGLGRTVIRPGLTDREFDDVEQRFGFCFADDHRAFLAEGLPVWTDGDDDPDKTTDLGWPDWRSGDPGRLREHLDFALEGALARIEDGYWHPWWGDDRPADAADASRVARERLIADGPVVPLYVHRFLPAGRGRWGHPVLSIWGVDVIFYGADLLDYVDREFDVAEDPDAEPKPWPEARVPYPDTFWVQIADWSRKGWPIPPVGFVSE</sequence>
<protein>
    <recommendedName>
        <fullName evidence="3">Knr4/Smi1-like domain-containing protein</fullName>
    </recommendedName>
</protein>
<organism evidence="1 2">
    <name type="scientific">Virgisporangium aurantiacum</name>
    <dbReference type="NCBI Taxonomy" id="175570"/>
    <lineage>
        <taxon>Bacteria</taxon>
        <taxon>Bacillati</taxon>
        <taxon>Actinomycetota</taxon>
        <taxon>Actinomycetes</taxon>
        <taxon>Micromonosporales</taxon>
        <taxon>Micromonosporaceae</taxon>
        <taxon>Virgisporangium</taxon>
    </lineage>
</organism>
<keyword evidence="2" id="KW-1185">Reference proteome</keyword>
<dbReference type="Proteomes" id="UP000612585">
    <property type="component" value="Unassembled WGS sequence"/>
</dbReference>
<dbReference type="PANTHER" id="PTHR32011:SF2">
    <property type="entry name" value="OS08G0472400 PROTEIN"/>
    <property type="match status" value="1"/>
</dbReference>
<accession>A0A8J4EA72</accession>
<dbReference type="AlphaFoldDB" id="A0A8J4EA72"/>
<dbReference type="EMBL" id="BOPG01000117">
    <property type="protein sequence ID" value="GIJ64467.1"/>
    <property type="molecule type" value="Genomic_DNA"/>
</dbReference>